<protein>
    <submittedName>
        <fullName evidence="1">DUF3224 domain-containing protein</fullName>
    </submittedName>
</protein>
<reference evidence="1 2" key="1">
    <citation type="submission" date="2018-04" db="EMBL/GenBank/DDBJ databases">
        <title>Massilia violaceinigra sp. nov., a novel purple-pigmented bacterium isolated from Tianshan glacier, Xinjiang, China.</title>
        <authorList>
            <person name="Wang H."/>
        </authorList>
    </citation>
    <scope>NUCLEOTIDE SEQUENCE [LARGE SCALE GENOMIC DNA]</scope>
    <source>
        <strain evidence="1 2">B448-2</strain>
    </source>
</reference>
<evidence type="ECO:0000313" key="2">
    <source>
        <dbReference type="Proteomes" id="UP000241421"/>
    </source>
</evidence>
<dbReference type="InterPro" id="IPR023159">
    <property type="entry name" value="SO1590-like_sf"/>
</dbReference>
<evidence type="ECO:0000313" key="1">
    <source>
        <dbReference type="EMBL" id="PWF47796.1"/>
    </source>
</evidence>
<proteinExistence type="predicted"/>
<dbReference type="EMBL" id="PXWF02000229">
    <property type="protein sequence ID" value="PWF47796.1"/>
    <property type="molecule type" value="Genomic_DNA"/>
</dbReference>
<comment type="caution">
    <text evidence="1">The sequence shown here is derived from an EMBL/GenBank/DDBJ whole genome shotgun (WGS) entry which is preliminary data.</text>
</comment>
<dbReference type="Proteomes" id="UP000241421">
    <property type="component" value="Unassembled WGS sequence"/>
</dbReference>
<dbReference type="OrthoDB" id="69764at2"/>
<keyword evidence="2" id="KW-1185">Reference proteome</keyword>
<organism evidence="1 2">
    <name type="scientific">Massilia glaciei</name>
    <dbReference type="NCBI Taxonomy" id="1524097"/>
    <lineage>
        <taxon>Bacteria</taxon>
        <taxon>Pseudomonadati</taxon>
        <taxon>Pseudomonadota</taxon>
        <taxon>Betaproteobacteria</taxon>
        <taxon>Burkholderiales</taxon>
        <taxon>Oxalobacteraceae</taxon>
        <taxon>Telluria group</taxon>
        <taxon>Massilia</taxon>
    </lineage>
</organism>
<dbReference type="Gene3D" id="2.40.350.10">
    <property type="entry name" value="SO1590-like"/>
    <property type="match status" value="1"/>
</dbReference>
<gene>
    <name evidence="1" type="ORF">C7C56_013980</name>
</gene>
<dbReference type="AlphaFoldDB" id="A0A2U2HK44"/>
<dbReference type="InterPro" id="IPR021607">
    <property type="entry name" value="DUF3224"/>
</dbReference>
<dbReference type="Pfam" id="PF11528">
    <property type="entry name" value="DUF3224"/>
    <property type="match status" value="1"/>
</dbReference>
<dbReference type="SUPFAM" id="SSF159238">
    <property type="entry name" value="SO1590-like"/>
    <property type="match status" value="1"/>
</dbReference>
<name>A0A2U2HK44_9BURK</name>
<accession>A0A2U2HK44</accession>
<sequence length="132" mass="13778">MRVSGTFTITMKPIAPAEHAGRTAIGRISLDKQYQGALSASGKGEMMTAVTDTKGSAAYVALERITGTLAGRKGSFVVQHAGTMSAAKEKLSVVIVPDSGTEQLSGISGTLAIKIDDGQHVYVFDYLLPAPH</sequence>